<evidence type="ECO:0000313" key="3">
    <source>
        <dbReference type="EMBL" id="MDC7692572.1"/>
    </source>
</evidence>
<feature type="signal peptide" evidence="1">
    <location>
        <begin position="1"/>
        <end position="19"/>
    </location>
</feature>
<dbReference type="RefSeq" id="WP_272804154.1">
    <property type="nucleotide sequence ID" value="NZ_JAQQKY010000016.1"/>
</dbReference>
<dbReference type="InterPro" id="IPR009038">
    <property type="entry name" value="GOLD_dom"/>
</dbReference>
<sequence length="190" mass="21169">MNKKTIAVLLMAAATVLTACGTDKKEPTKENFQAALKTFAEGKETRECVGSLKFPIEQNGNVSVTTFLVKQGWVKETSEKVVLGTRYKVYDLTDAGKGELKQNQSGSYSVCFGKMEIGEVQNWTEPADMYGTKVSKVEFATNFKLNDKPWAKEFVETWPGLSHSVAQMTKRTSVEIPMELKNDGWHVMAK</sequence>
<gene>
    <name evidence="3" type="ORF">PQU93_17560</name>
</gene>
<evidence type="ECO:0000313" key="4">
    <source>
        <dbReference type="Proteomes" id="UP001221566"/>
    </source>
</evidence>
<feature type="chain" id="PRO_5046704519" evidence="1">
    <location>
        <begin position="20"/>
        <end position="190"/>
    </location>
</feature>
<dbReference type="EMBL" id="JAQQKY010000016">
    <property type="protein sequence ID" value="MDC7692572.1"/>
    <property type="molecule type" value="Genomic_DNA"/>
</dbReference>
<dbReference type="Proteomes" id="UP001221566">
    <property type="component" value="Unassembled WGS sequence"/>
</dbReference>
<proteinExistence type="predicted"/>
<evidence type="ECO:0000256" key="1">
    <source>
        <dbReference type="SAM" id="SignalP"/>
    </source>
</evidence>
<reference evidence="3 4" key="1">
    <citation type="submission" date="2023-01" db="EMBL/GenBank/DDBJ databases">
        <title>Novel species of the genus Vogesella isolated from rivers.</title>
        <authorList>
            <person name="Lu H."/>
        </authorList>
    </citation>
    <scope>NUCLEOTIDE SEQUENCE [LARGE SCALE GENOMIC DNA]</scope>
    <source>
        <strain evidence="3 4">SH7W</strain>
    </source>
</reference>
<feature type="domain" description="GOLD" evidence="2">
    <location>
        <begin position="29"/>
        <end position="180"/>
    </location>
</feature>
<comment type="caution">
    <text evidence="3">The sequence shown here is derived from an EMBL/GenBank/DDBJ whole genome shotgun (WGS) entry which is preliminary data.</text>
</comment>
<evidence type="ECO:0000259" key="2">
    <source>
        <dbReference type="PROSITE" id="PS50866"/>
    </source>
</evidence>
<protein>
    <submittedName>
        <fullName evidence="3">Helix-turn-helix transcriptional regulator</fullName>
    </submittedName>
</protein>
<keyword evidence="4" id="KW-1185">Reference proteome</keyword>
<organism evidence="3 4">
    <name type="scientific">Vogesella indigofera</name>
    <name type="common">Pseudomonas indigofera</name>
    <dbReference type="NCBI Taxonomy" id="45465"/>
    <lineage>
        <taxon>Bacteria</taxon>
        <taxon>Pseudomonadati</taxon>
        <taxon>Pseudomonadota</taxon>
        <taxon>Betaproteobacteria</taxon>
        <taxon>Neisseriales</taxon>
        <taxon>Chromobacteriaceae</taxon>
        <taxon>Vogesella</taxon>
    </lineage>
</organism>
<accession>A0ABT5I8R4</accession>
<dbReference type="PROSITE" id="PS51257">
    <property type="entry name" value="PROKAR_LIPOPROTEIN"/>
    <property type="match status" value="1"/>
</dbReference>
<name>A0ABT5I8R4_VOGIN</name>
<dbReference type="PROSITE" id="PS50866">
    <property type="entry name" value="GOLD"/>
    <property type="match status" value="1"/>
</dbReference>
<keyword evidence="1" id="KW-0732">Signal</keyword>